<dbReference type="Gene3D" id="3.40.50.300">
    <property type="entry name" value="P-loop containing nucleotide triphosphate hydrolases"/>
    <property type="match status" value="1"/>
</dbReference>
<evidence type="ECO:0000313" key="2">
    <source>
        <dbReference type="EMBL" id="QDV34993.1"/>
    </source>
</evidence>
<dbReference type="KEGG" id="tpla:ElP_28900"/>
<evidence type="ECO:0000313" key="3">
    <source>
        <dbReference type="Proteomes" id="UP000317835"/>
    </source>
</evidence>
<keyword evidence="3" id="KW-1185">Reference proteome</keyword>
<keyword evidence="1" id="KW-0812">Transmembrane</keyword>
<accession>A0A518H2D3</accession>
<organism evidence="2 3">
    <name type="scientific">Tautonia plasticadhaerens</name>
    <dbReference type="NCBI Taxonomy" id="2527974"/>
    <lineage>
        <taxon>Bacteria</taxon>
        <taxon>Pseudomonadati</taxon>
        <taxon>Planctomycetota</taxon>
        <taxon>Planctomycetia</taxon>
        <taxon>Isosphaerales</taxon>
        <taxon>Isosphaeraceae</taxon>
        <taxon>Tautonia</taxon>
    </lineage>
</organism>
<proteinExistence type="predicted"/>
<dbReference type="EMBL" id="CP036426">
    <property type="protein sequence ID" value="QDV34993.1"/>
    <property type="molecule type" value="Genomic_DNA"/>
</dbReference>
<feature type="transmembrane region" description="Helical" evidence="1">
    <location>
        <begin position="6"/>
        <end position="24"/>
    </location>
</feature>
<protein>
    <recommendedName>
        <fullName evidence="4">TraD/TraG TraM recognition site domain-containing protein</fullName>
    </recommendedName>
</protein>
<reference evidence="2 3" key="1">
    <citation type="submission" date="2019-02" db="EMBL/GenBank/DDBJ databases">
        <title>Deep-cultivation of Planctomycetes and their phenomic and genomic characterization uncovers novel biology.</title>
        <authorList>
            <person name="Wiegand S."/>
            <person name="Jogler M."/>
            <person name="Boedeker C."/>
            <person name="Pinto D."/>
            <person name="Vollmers J."/>
            <person name="Rivas-Marin E."/>
            <person name="Kohn T."/>
            <person name="Peeters S.H."/>
            <person name="Heuer A."/>
            <person name="Rast P."/>
            <person name="Oberbeckmann S."/>
            <person name="Bunk B."/>
            <person name="Jeske O."/>
            <person name="Meyerdierks A."/>
            <person name="Storesund J.E."/>
            <person name="Kallscheuer N."/>
            <person name="Luecker S."/>
            <person name="Lage O.M."/>
            <person name="Pohl T."/>
            <person name="Merkel B.J."/>
            <person name="Hornburger P."/>
            <person name="Mueller R.-W."/>
            <person name="Bruemmer F."/>
            <person name="Labrenz M."/>
            <person name="Spormann A.M."/>
            <person name="Op den Camp H."/>
            <person name="Overmann J."/>
            <person name="Amann R."/>
            <person name="Jetten M.S.M."/>
            <person name="Mascher T."/>
            <person name="Medema M.H."/>
            <person name="Devos D.P."/>
            <person name="Kaster A.-K."/>
            <person name="Ovreas L."/>
            <person name="Rohde M."/>
            <person name="Galperin M.Y."/>
            <person name="Jogler C."/>
        </authorList>
    </citation>
    <scope>NUCLEOTIDE SEQUENCE [LARGE SCALE GENOMIC DNA]</scope>
    <source>
        <strain evidence="2 3">ElP</strain>
    </source>
</reference>
<dbReference type="InterPro" id="IPR027417">
    <property type="entry name" value="P-loop_NTPase"/>
</dbReference>
<gene>
    <name evidence="2" type="ORF">ElP_28900</name>
</gene>
<name>A0A518H2D3_9BACT</name>
<dbReference type="Proteomes" id="UP000317835">
    <property type="component" value="Chromosome"/>
</dbReference>
<keyword evidence="1" id="KW-1133">Transmembrane helix</keyword>
<keyword evidence="1" id="KW-0472">Membrane</keyword>
<dbReference type="AlphaFoldDB" id="A0A518H2D3"/>
<evidence type="ECO:0008006" key="4">
    <source>
        <dbReference type="Google" id="ProtNLM"/>
    </source>
</evidence>
<dbReference type="RefSeq" id="WP_145270281.1">
    <property type="nucleotide sequence ID" value="NZ_CP036426.1"/>
</dbReference>
<sequence length="495" mass="54686">MSQTDILVYAGCASLIVTGLIIRIGERRKQKQLPARASPSGPEGFTICGIHLGWPDSGIVVTGSSGYGKTFFARSIEAQAINQWLPCLFACPKPTDANEVDELCRQLNASDRFVRLKPGSPYRINLLKYLTEMPGGSSLLAAQFLARLNDIASRAEGTGNHGEAFWMTMFETALVNAIELCILATGEASMELVKDALISSPGTPEDALPAKLFGGDPENFTICAKMILLARENQTPENQRRVKRATEFFLNEFSSLGYKARGAIISMVNAILGRFLLEPFYSALCEESTLTPEMIEAGRLVVALDYDLLTYETPGRMFQLAWIMLYQGYCLRRPAANAPRSLIVRDEYAYFSHPGYDAIVAAVSRSQRALHLDLFQDFDLMEQTYGGGPKAKNEALSSWSNHGVKLMFHQNNPDSAEVQSRLTGDVKEIMLSGGSNGRANRESGDLRDGWLGVNQSMHWSEQYARAIRPEFYSTLPVGVAVLHAHGEFQVLDMRE</sequence>
<dbReference type="OrthoDB" id="179860at2"/>
<dbReference type="SUPFAM" id="SSF52540">
    <property type="entry name" value="P-loop containing nucleoside triphosphate hydrolases"/>
    <property type="match status" value="1"/>
</dbReference>
<evidence type="ECO:0000256" key="1">
    <source>
        <dbReference type="SAM" id="Phobius"/>
    </source>
</evidence>